<dbReference type="PROSITE" id="PS00061">
    <property type="entry name" value="ADH_SHORT"/>
    <property type="match status" value="1"/>
</dbReference>
<dbReference type="RefSeq" id="WP_010898544.1">
    <property type="nucleotide sequence ID" value="NZ_CP040441.1"/>
</dbReference>
<evidence type="ECO:0000313" key="3">
    <source>
        <dbReference type="EMBL" id="KOO38821.1"/>
    </source>
</evidence>
<dbReference type="OMA" id="QLCIPHM"/>
<dbReference type="PATRIC" id="fig|136160.3.peg.1936"/>
<comment type="similarity">
    <text evidence="1">Belongs to the short-chain dehydrogenases/reductases (SDR) family.</text>
</comment>
<dbReference type="Pfam" id="PF13561">
    <property type="entry name" value="adh_short_C2"/>
    <property type="match status" value="1"/>
</dbReference>
<dbReference type="InterPro" id="IPR050259">
    <property type="entry name" value="SDR"/>
</dbReference>
<dbReference type="SUPFAM" id="SSF51735">
    <property type="entry name" value="NAD(P)-binding Rossmann-fold domains"/>
    <property type="match status" value="1"/>
</dbReference>
<evidence type="ECO:0000256" key="2">
    <source>
        <dbReference type="ARBA" id="ARBA00023002"/>
    </source>
</evidence>
<reference evidence="3" key="1">
    <citation type="submission" date="2015-08" db="EMBL/GenBank/DDBJ databases">
        <title>Complete DNA Sequence of Pseudomonas syringae pv. actinidiae, the Causal Agent of Kiwifruit Canker Disease.</title>
        <authorList>
            <person name="Rikkerink E.H.A."/>
            <person name="Fineran P.C."/>
        </authorList>
    </citation>
    <scope>NUCLEOTIDE SEQUENCE</scope>
    <source>
        <strain evidence="3">DSM 13666</strain>
    </source>
</reference>
<dbReference type="GO" id="GO:0032787">
    <property type="term" value="P:monocarboxylic acid metabolic process"/>
    <property type="evidence" value="ECO:0007669"/>
    <property type="project" value="UniProtKB-ARBA"/>
</dbReference>
<evidence type="ECO:0000256" key="1">
    <source>
        <dbReference type="ARBA" id="ARBA00006484"/>
    </source>
</evidence>
<name>A0A0M0KIX7_ALKHA</name>
<dbReference type="NCBIfam" id="NF047420">
    <property type="entry name" value="EF_P_mod_YmfI"/>
    <property type="match status" value="1"/>
</dbReference>
<dbReference type="GeneID" id="87597911"/>
<comment type="caution">
    <text evidence="3">The sequence shown here is derived from an EMBL/GenBank/DDBJ whole genome shotgun (WGS) entry which is preliminary data.</text>
</comment>
<dbReference type="PRINTS" id="PR00081">
    <property type="entry name" value="GDHRDH"/>
</dbReference>
<dbReference type="AlphaFoldDB" id="A0A0M0KIX7"/>
<dbReference type="InterPro" id="IPR020904">
    <property type="entry name" value="Sc_DH/Rdtase_CS"/>
</dbReference>
<dbReference type="PANTHER" id="PTHR42879:SF2">
    <property type="entry name" value="3-OXOACYL-[ACYL-CARRIER-PROTEIN] REDUCTASE FABG"/>
    <property type="match status" value="1"/>
</dbReference>
<sequence>MKQRRVLVTGASGGIGAAISKALAAPHTTLYLHYYQNERSIDDVRLACEQLQAEVVTVKADLSHAAGVEELLTQCGSAIDVFVHSAGQSVEKLFLDTSTSDIMRTFQQHLFSFMELSRGFLPHMLRNRYGKIVAVSSVWGETGAAYEVVYSAAKSGMNGFVKALAKEMAPNGIQVNGVAPGAINTSMLSSYTEEEVLALTEEIPAGRLGTPMEVAETVAFLCSERATYIHGHVLSVNGGWYC</sequence>
<dbReference type="InterPro" id="IPR002347">
    <property type="entry name" value="SDR_fam"/>
</dbReference>
<dbReference type="PANTHER" id="PTHR42879">
    <property type="entry name" value="3-OXOACYL-(ACYL-CARRIER-PROTEIN) REDUCTASE"/>
    <property type="match status" value="1"/>
</dbReference>
<dbReference type="Gene3D" id="3.40.50.720">
    <property type="entry name" value="NAD(P)-binding Rossmann-like Domain"/>
    <property type="match status" value="1"/>
</dbReference>
<dbReference type="PRINTS" id="PR00080">
    <property type="entry name" value="SDRFAMILY"/>
</dbReference>
<dbReference type="GO" id="GO:0004316">
    <property type="term" value="F:3-oxoacyl-[acyl-carrier-protein] reductase (NADPH) activity"/>
    <property type="evidence" value="ECO:0007669"/>
    <property type="project" value="UniProtKB-EC"/>
</dbReference>
<organism evidence="3">
    <name type="scientific">Halalkalibacterium halodurans</name>
    <name type="common">Bacillus halodurans</name>
    <dbReference type="NCBI Taxonomy" id="86665"/>
    <lineage>
        <taxon>Bacteria</taxon>
        <taxon>Bacillati</taxon>
        <taxon>Bacillota</taxon>
        <taxon>Bacilli</taxon>
        <taxon>Bacillales</taxon>
        <taxon>Bacillaceae</taxon>
        <taxon>Halalkalibacterium (ex Joshi et al. 2022)</taxon>
    </lineage>
</organism>
<dbReference type="EMBL" id="LILD01000001">
    <property type="protein sequence ID" value="KOO38821.1"/>
    <property type="molecule type" value="Genomic_DNA"/>
</dbReference>
<dbReference type="CDD" id="cd05233">
    <property type="entry name" value="SDR_c"/>
    <property type="match status" value="1"/>
</dbReference>
<proteinExistence type="inferred from homology"/>
<keyword evidence="2 3" id="KW-0560">Oxidoreductase</keyword>
<protein>
    <submittedName>
        <fullName evidence="3">3-ketoacyl-ACP reductase</fullName>
        <ecNumber evidence="3">1.1.1.100</ecNumber>
    </submittedName>
</protein>
<dbReference type="InterPro" id="IPR036291">
    <property type="entry name" value="NAD(P)-bd_dom_sf"/>
</dbReference>
<dbReference type="FunFam" id="3.40.50.720:FF:000173">
    <property type="entry name" value="3-oxoacyl-[acyl-carrier protein] reductase"/>
    <property type="match status" value="1"/>
</dbReference>
<dbReference type="EC" id="1.1.1.100" evidence="3"/>
<accession>A0A0M0KIX7</accession>
<gene>
    <name evidence="3" type="primary">fabG</name>
    <name evidence="3" type="ORF">AMD02_08035</name>
</gene>